<evidence type="ECO:0000313" key="1">
    <source>
        <dbReference type="EMBL" id="KAI5666252.1"/>
    </source>
</evidence>
<organism evidence="1 2">
    <name type="scientific">Catharanthus roseus</name>
    <name type="common">Madagascar periwinkle</name>
    <name type="synonym">Vinca rosea</name>
    <dbReference type="NCBI Taxonomy" id="4058"/>
    <lineage>
        <taxon>Eukaryota</taxon>
        <taxon>Viridiplantae</taxon>
        <taxon>Streptophyta</taxon>
        <taxon>Embryophyta</taxon>
        <taxon>Tracheophyta</taxon>
        <taxon>Spermatophyta</taxon>
        <taxon>Magnoliopsida</taxon>
        <taxon>eudicotyledons</taxon>
        <taxon>Gunneridae</taxon>
        <taxon>Pentapetalae</taxon>
        <taxon>asterids</taxon>
        <taxon>lamiids</taxon>
        <taxon>Gentianales</taxon>
        <taxon>Apocynaceae</taxon>
        <taxon>Rauvolfioideae</taxon>
        <taxon>Vinceae</taxon>
        <taxon>Catharanthinae</taxon>
        <taxon>Catharanthus</taxon>
    </lineage>
</organism>
<evidence type="ECO:0000313" key="2">
    <source>
        <dbReference type="Proteomes" id="UP001060085"/>
    </source>
</evidence>
<sequence length="137" mass="14598">MTSQTALLFLVTFIFFITICRAQERSPHGLAYESPLAFSPEAYEFFHPDTKGQSATGPCSVPDCSTLPVAATVQSTPANESTAPPEGDKKKLAARSLASIPTGLVFALLVGLGVYYVVINRRNNAARAKAAPLQPEV</sequence>
<dbReference type="EMBL" id="CM044704">
    <property type="protein sequence ID" value="KAI5666252.1"/>
    <property type="molecule type" value="Genomic_DNA"/>
</dbReference>
<gene>
    <name evidence="1" type="ORF">M9H77_16105</name>
</gene>
<proteinExistence type="predicted"/>
<name>A0ACC0AYZ4_CATRO</name>
<keyword evidence="2" id="KW-1185">Reference proteome</keyword>
<reference evidence="2" key="1">
    <citation type="journal article" date="2023" name="Nat. Plants">
        <title>Single-cell RNA sequencing provides a high-resolution roadmap for understanding the multicellular compartmentation of specialized metabolism.</title>
        <authorList>
            <person name="Sun S."/>
            <person name="Shen X."/>
            <person name="Li Y."/>
            <person name="Li Y."/>
            <person name="Wang S."/>
            <person name="Li R."/>
            <person name="Zhang H."/>
            <person name="Shen G."/>
            <person name="Guo B."/>
            <person name="Wei J."/>
            <person name="Xu J."/>
            <person name="St-Pierre B."/>
            <person name="Chen S."/>
            <person name="Sun C."/>
        </authorList>
    </citation>
    <scope>NUCLEOTIDE SEQUENCE [LARGE SCALE GENOMIC DNA]</scope>
</reference>
<protein>
    <submittedName>
        <fullName evidence="1">Uncharacterized protein</fullName>
    </submittedName>
</protein>
<dbReference type="Proteomes" id="UP001060085">
    <property type="component" value="Linkage Group LG04"/>
</dbReference>
<comment type="caution">
    <text evidence="1">The sequence shown here is derived from an EMBL/GenBank/DDBJ whole genome shotgun (WGS) entry which is preliminary data.</text>
</comment>
<accession>A0ACC0AYZ4</accession>